<dbReference type="InterPro" id="IPR011659">
    <property type="entry name" value="WD40"/>
</dbReference>
<dbReference type="OrthoDB" id="240809at2"/>
<evidence type="ECO:0000313" key="3">
    <source>
        <dbReference type="Proteomes" id="UP000253782"/>
    </source>
</evidence>
<dbReference type="SUPFAM" id="SSF75011">
    <property type="entry name" value="3-carboxy-cis,cis-mucoante lactonizing enzyme"/>
    <property type="match status" value="1"/>
</dbReference>
<dbReference type="Pfam" id="PF07676">
    <property type="entry name" value="PD40"/>
    <property type="match status" value="2"/>
</dbReference>
<dbReference type="InterPro" id="IPR011042">
    <property type="entry name" value="6-blade_b-propeller_TolB-like"/>
</dbReference>
<keyword evidence="1" id="KW-0732">Signal</keyword>
<dbReference type="RefSeq" id="WP_114843768.1">
    <property type="nucleotide sequence ID" value="NZ_JBHSPE010000001.1"/>
</dbReference>
<gene>
    <name evidence="2" type="ORF">DVJ77_01990</name>
</gene>
<name>A0A369USC8_9GAMM</name>
<dbReference type="EMBL" id="QQAH01000001">
    <property type="protein sequence ID" value="RDD83377.1"/>
    <property type="molecule type" value="Genomic_DNA"/>
</dbReference>
<evidence type="ECO:0000313" key="2">
    <source>
        <dbReference type="EMBL" id="RDD83377.1"/>
    </source>
</evidence>
<keyword evidence="3" id="KW-1185">Reference proteome</keyword>
<evidence type="ECO:0000256" key="1">
    <source>
        <dbReference type="SAM" id="SignalP"/>
    </source>
</evidence>
<dbReference type="AlphaFoldDB" id="A0A369USC8"/>
<sequence>MSRPIAGCLLAVLALAANAASPSGITPEVFAPGVISAGTNVFAPAFSPDGRDVYFTSATAQASTIMVSHRQGEAWSAPQVASFSGQWGDLEPAMAPDGSFLLFASSRPATAGGQPLDGVFNGKTWPGAGGNLWRVDRHGDGWGAPQHLPAIINGNTGVFSPSVAADGSLYFMQPDPVSGNFHIWHSTYAHGRYLAAQALSPGDADSEEVDPAIAPDQSFMVFSQRHPLKKDRNRLQIVFRQGDGWSAPLDLGDAVNGAGGNIESRLGIDGHTLYFSSSRSAPVSYPRSPAQADTFVASMQNWDNGTRHIWRISLLPWLEARQATHGATK</sequence>
<feature type="chain" id="PRO_5016876064" description="Exo-alpha-sialidase" evidence="1">
    <location>
        <begin position="20"/>
        <end position="329"/>
    </location>
</feature>
<organism evidence="2 3">
    <name type="scientific">Dyella tabacisoli</name>
    <dbReference type="NCBI Taxonomy" id="2282381"/>
    <lineage>
        <taxon>Bacteria</taxon>
        <taxon>Pseudomonadati</taxon>
        <taxon>Pseudomonadota</taxon>
        <taxon>Gammaproteobacteria</taxon>
        <taxon>Lysobacterales</taxon>
        <taxon>Rhodanobacteraceae</taxon>
        <taxon>Dyella</taxon>
    </lineage>
</organism>
<feature type="signal peptide" evidence="1">
    <location>
        <begin position="1"/>
        <end position="19"/>
    </location>
</feature>
<evidence type="ECO:0008006" key="4">
    <source>
        <dbReference type="Google" id="ProtNLM"/>
    </source>
</evidence>
<dbReference type="Proteomes" id="UP000253782">
    <property type="component" value="Unassembled WGS sequence"/>
</dbReference>
<proteinExistence type="predicted"/>
<reference evidence="2 3" key="1">
    <citation type="submission" date="2018-07" db="EMBL/GenBank/DDBJ databases">
        <title>Dyella tabacisoli L4-6T, whole genome shotgun sequence.</title>
        <authorList>
            <person name="Zhou X.-K."/>
            <person name="Li W.-J."/>
            <person name="Duan Y.-Q."/>
        </authorList>
    </citation>
    <scope>NUCLEOTIDE SEQUENCE [LARGE SCALE GENOMIC DNA]</scope>
    <source>
        <strain evidence="2 3">L4-6</strain>
    </source>
</reference>
<comment type="caution">
    <text evidence="2">The sequence shown here is derived from an EMBL/GenBank/DDBJ whole genome shotgun (WGS) entry which is preliminary data.</text>
</comment>
<accession>A0A369USC8</accession>
<dbReference type="Gene3D" id="2.120.10.30">
    <property type="entry name" value="TolB, C-terminal domain"/>
    <property type="match status" value="1"/>
</dbReference>
<protein>
    <recommendedName>
        <fullName evidence="4">Exo-alpha-sialidase</fullName>
    </recommendedName>
</protein>